<dbReference type="CDD" id="cd16978">
    <property type="entry name" value="VHS_HSE1"/>
    <property type="match status" value="1"/>
</dbReference>
<dbReference type="EMBL" id="VIBQ01000013">
    <property type="protein sequence ID" value="KAB8346244.1"/>
    <property type="molecule type" value="Genomic_DNA"/>
</dbReference>
<dbReference type="Pfam" id="PF10469">
    <property type="entry name" value="AKAP7_NLS"/>
    <property type="match status" value="1"/>
</dbReference>
<evidence type="ECO:0000313" key="11">
    <source>
        <dbReference type="EMBL" id="KAB8346244.1"/>
    </source>
</evidence>
<dbReference type="InterPro" id="IPR019510">
    <property type="entry name" value="AKAP7-like_phosphoesterase"/>
</dbReference>
<dbReference type="GO" id="GO:0043328">
    <property type="term" value="P:protein transport to vacuole involved in ubiquitin-dependent protein catabolic process via the multivesicular body sorting pathway"/>
    <property type="evidence" value="ECO:0007669"/>
    <property type="project" value="TreeGrafter"/>
</dbReference>
<dbReference type="InterPro" id="IPR008942">
    <property type="entry name" value="ENTH_VHS"/>
</dbReference>
<reference evidence="11 12" key="1">
    <citation type="submission" date="2019-06" db="EMBL/GenBank/DDBJ databases">
        <title>A chromosomal-level reference genome of Carpinus fangiana (Coryloideae, Betulaceae).</title>
        <authorList>
            <person name="Yang X."/>
            <person name="Wang Z."/>
            <person name="Zhang L."/>
            <person name="Hao G."/>
            <person name="Liu J."/>
            <person name="Yang Y."/>
        </authorList>
    </citation>
    <scope>NUCLEOTIDE SEQUENCE [LARGE SCALE GENOMIC DNA]</scope>
    <source>
        <strain evidence="11">Cfa_2016G</strain>
        <tissue evidence="11">Leaf</tissue>
    </source>
</reference>
<dbReference type="SUPFAM" id="SSF50044">
    <property type="entry name" value="SH3-domain"/>
    <property type="match status" value="1"/>
</dbReference>
<dbReference type="PANTHER" id="PTHR45929">
    <property type="entry name" value="JAK PATHWAY SIGNAL TRANSDUCTION ADAPTOR MOLECULE"/>
    <property type="match status" value="1"/>
</dbReference>
<dbReference type="AlphaFoldDB" id="A0A5N6KV31"/>
<evidence type="ECO:0000256" key="5">
    <source>
        <dbReference type="ARBA" id="ARBA00022753"/>
    </source>
</evidence>
<dbReference type="PROSITE" id="PS50330">
    <property type="entry name" value="UIM"/>
    <property type="match status" value="1"/>
</dbReference>
<protein>
    <recommendedName>
        <fullName evidence="13">SH3 domain-containing protein</fullName>
    </recommendedName>
</protein>
<evidence type="ECO:0008006" key="13">
    <source>
        <dbReference type="Google" id="ProtNLM"/>
    </source>
</evidence>
<evidence type="ECO:0000259" key="9">
    <source>
        <dbReference type="PROSITE" id="PS50002"/>
    </source>
</evidence>
<sequence>MSLTSADRVEAAVQLLRSLDVMRLLREASRAISTRTQGQLESCTAAHFSLSVGVRGLEAKPPATNTTVLWVPMTDPRLEAFCLHLRQAFQDAGFILPENRPLKLHATIINTIYARNNTERRAGGRAQIPRFDARSLIHDMSEHVWADNVALDRVAICRMGAQLKLQEKTTRVAAWEKGESLKGLAYRVMRQALRLAAVTAGGNNAHAPHIFQSFTLSDLSALSSVRQINLNLLICLIILARCFEPPKSIPSMRLLVCLALSLVLVYCSSTPADLLRVPGKATDENLTSENWALILDVCDKVGAEDTGGRDAAAAMIKRLAHRNANVQLYTLELANALSQNCGPKINKELASRSFTDALLRLAGDRNTHTQVKAKILERVAEWAEMFSKDPDLGIMEQAYMRLKSQNPNLQPPSKPYKQEITDMDRQKEDDELQMALALSVKDKNSSSSVAPEGESTAAGATQTQPTQQSMPTGTTAATVSRVRALYDFQPSEPGELQFFRGDIVAVLESVYKDWWKGSLRGQTDGGGGVWRDQECGEASRPPEYKLQRRKRQG</sequence>
<feature type="compositionally biased region" description="Low complexity" evidence="8">
    <location>
        <begin position="456"/>
        <end position="475"/>
    </location>
</feature>
<dbReference type="Gene3D" id="1.25.40.90">
    <property type="match status" value="1"/>
</dbReference>
<keyword evidence="5" id="KW-0967">Endosome</keyword>
<keyword evidence="4" id="KW-0813">Transport</keyword>
<evidence type="ECO:0000256" key="4">
    <source>
        <dbReference type="ARBA" id="ARBA00022448"/>
    </source>
</evidence>
<dbReference type="Gene3D" id="3.90.1140.10">
    <property type="entry name" value="Cyclic phosphodiesterase"/>
    <property type="match status" value="1"/>
</dbReference>
<dbReference type="GO" id="GO:0043130">
    <property type="term" value="F:ubiquitin binding"/>
    <property type="evidence" value="ECO:0007669"/>
    <property type="project" value="InterPro"/>
</dbReference>
<gene>
    <name evidence="11" type="ORF">FH972_023289</name>
</gene>
<dbReference type="PROSITE" id="PS50179">
    <property type="entry name" value="VHS"/>
    <property type="match status" value="1"/>
</dbReference>
<evidence type="ECO:0000256" key="2">
    <source>
        <dbReference type="ARBA" id="ARBA00009666"/>
    </source>
</evidence>
<name>A0A5N6KV31_9ROSI</name>
<proteinExistence type="inferred from homology"/>
<feature type="domain" description="SH3" evidence="9">
    <location>
        <begin position="477"/>
        <end position="553"/>
    </location>
</feature>
<dbReference type="SUPFAM" id="SSF48464">
    <property type="entry name" value="ENTH/VHS domain"/>
    <property type="match status" value="1"/>
</dbReference>
<comment type="caution">
    <text evidence="11">The sequence shown here is derived from an EMBL/GenBank/DDBJ whole genome shotgun (WGS) entry which is preliminary data.</text>
</comment>
<dbReference type="PROSITE" id="PS50002">
    <property type="entry name" value="SH3"/>
    <property type="match status" value="1"/>
</dbReference>
<dbReference type="InterPro" id="IPR001452">
    <property type="entry name" value="SH3_domain"/>
</dbReference>
<dbReference type="GO" id="GO:0033565">
    <property type="term" value="C:ESCRT-0 complex"/>
    <property type="evidence" value="ECO:0007669"/>
    <property type="project" value="TreeGrafter"/>
</dbReference>
<evidence type="ECO:0000256" key="1">
    <source>
        <dbReference type="ARBA" id="ARBA00004177"/>
    </source>
</evidence>
<dbReference type="Gene3D" id="2.30.30.40">
    <property type="entry name" value="SH3 Domains"/>
    <property type="match status" value="1"/>
</dbReference>
<keyword evidence="6" id="KW-0653">Protein transport</keyword>
<dbReference type="Pfam" id="PF00790">
    <property type="entry name" value="VHS"/>
    <property type="match status" value="1"/>
</dbReference>
<dbReference type="OrthoDB" id="10255964at2759"/>
<accession>A0A5N6KV31</accession>
<dbReference type="InterPro" id="IPR050670">
    <property type="entry name" value="STAM"/>
</dbReference>
<evidence type="ECO:0000256" key="8">
    <source>
        <dbReference type="SAM" id="MobiDB-lite"/>
    </source>
</evidence>
<evidence type="ECO:0000256" key="3">
    <source>
        <dbReference type="ARBA" id="ARBA00022443"/>
    </source>
</evidence>
<evidence type="ECO:0000256" key="7">
    <source>
        <dbReference type="PROSITE-ProRule" id="PRU00192"/>
    </source>
</evidence>
<evidence type="ECO:0000256" key="6">
    <source>
        <dbReference type="ARBA" id="ARBA00022927"/>
    </source>
</evidence>
<keyword evidence="12" id="KW-1185">Reference proteome</keyword>
<dbReference type="SMART" id="SM00326">
    <property type="entry name" value="SH3"/>
    <property type="match status" value="1"/>
</dbReference>
<evidence type="ECO:0000259" key="10">
    <source>
        <dbReference type="PROSITE" id="PS50179"/>
    </source>
</evidence>
<dbReference type="Proteomes" id="UP000327013">
    <property type="component" value="Unassembled WGS sequence"/>
</dbReference>
<feature type="region of interest" description="Disordered" evidence="8">
    <location>
        <begin position="439"/>
        <end position="475"/>
    </location>
</feature>
<dbReference type="InterPro" id="IPR002014">
    <property type="entry name" value="VHS_dom"/>
</dbReference>
<evidence type="ECO:0000313" key="12">
    <source>
        <dbReference type="Proteomes" id="UP000327013"/>
    </source>
</evidence>
<dbReference type="SMART" id="SM00288">
    <property type="entry name" value="VHS"/>
    <property type="match status" value="1"/>
</dbReference>
<comment type="subcellular location">
    <subcellularLocation>
        <location evidence="1">Endosome</location>
    </subcellularLocation>
</comment>
<feature type="region of interest" description="Disordered" evidence="8">
    <location>
        <begin position="522"/>
        <end position="553"/>
    </location>
</feature>
<dbReference type="InterPro" id="IPR003903">
    <property type="entry name" value="UIM_dom"/>
</dbReference>
<dbReference type="PANTHER" id="PTHR45929:SF3">
    <property type="entry name" value="JAK PATHWAY SIGNAL TRANSDUCTION ADAPTOR MOLECULE"/>
    <property type="match status" value="1"/>
</dbReference>
<organism evidence="11 12">
    <name type="scientific">Carpinus fangiana</name>
    <dbReference type="NCBI Taxonomy" id="176857"/>
    <lineage>
        <taxon>Eukaryota</taxon>
        <taxon>Viridiplantae</taxon>
        <taxon>Streptophyta</taxon>
        <taxon>Embryophyta</taxon>
        <taxon>Tracheophyta</taxon>
        <taxon>Spermatophyta</taxon>
        <taxon>Magnoliopsida</taxon>
        <taxon>eudicotyledons</taxon>
        <taxon>Gunneridae</taxon>
        <taxon>Pentapetalae</taxon>
        <taxon>rosids</taxon>
        <taxon>fabids</taxon>
        <taxon>Fagales</taxon>
        <taxon>Betulaceae</taxon>
        <taxon>Carpinus</taxon>
    </lineage>
</organism>
<comment type="similarity">
    <text evidence="2">Belongs to the STAM family.</text>
</comment>
<dbReference type="GO" id="GO:0035091">
    <property type="term" value="F:phosphatidylinositol binding"/>
    <property type="evidence" value="ECO:0007669"/>
    <property type="project" value="InterPro"/>
</dbReference>
<dbReference type="Pfam" id="PF00018">
    <property type="entry name" value="SH3_1"/>
    <property type="match status" value="1"/>
</dbReference>
<dbReference type="InterPro" id="IPR036028">
    <property type="entry name" value="SH3-like_dom_sf"/>
</dbReference>
<keyword evidence="3 7" id="KW-0728">SH3 domain</keyword>
<feature type="domain" description="VHS" evidence="10">
    <location>
        <begin position="281"/>
        <end position="410"/>
    </location>
</feature>